<protein>
    <submittedName>
        <fullName evidence="6">LysR family transcriptional regulator</fullName>
    </submittedName>
</protein>
<comment type="caution">
    <text evidence="6">The sequence shown here is derived from an EMBL/GenBank/DDBJ whole genome shotgun (WGS) entry which is preliminary data.</text>
</comment>
<gene>
    <name evidence="6" type="ORF">V466_10240</name>
</gene>
<dbReference type="SUPFAM" id="SSF46785">
    <property type="entry name" value="Winged helix' DNA-binding domain"/>
    <property type="match status" value="1"/>
</dbReference>
<dbReference type="Pfam" id="PF03466">
    <property type="entry name" value="LysR_substrate"/>
    <property type="match status" value="1"/>
</dbReference>
<keyword evidence="4" id="KW-0804">Transcription</keyword>
<evidence type="ECO:0000256" key="2">
    <source>
        <dbReference type="ARBA" id="ARBA00023015"/>
    </source>
</evidence>
<dbReference type="EMBL" id="AZQQ01000073">
    <property type="protein sequence ID" value="KDD69164.1"/>
    <property type="molecule type" value="Genomic_DNA"/>
</dbReference>
<name>A0A059L5B8_9PSED</name>
<dbReference type="SUPFAM" id="SSF53850">
    <property type="entry name" value="Periplasmic binding protein-like II"/>
    <property type="match status" value="1"/>
</dbReference>
<dbReference type="eggNOG" id="COG0583">
    <property type="taxonomic scope" value="Bacteria"/>
</dbReference>
<dbReference type="InterPro" id="IPR000847">
    <property type="entry name" value="LysR_HTH_N"/>
</dbReference>
<dbReference type="AlphaFoldDB" id="A0A059L5B8"/>
<dbReference type="Gene3D" id="3.40.190.10">
    <property type="entry name" value="Periplasmic binding protein-like II"/>
    <property type="match status" value="2"/>
</dbReference>
<reference evidence="6 7" key="1">
    <citation type="submission" date="2013-12" db="EMBL/GenBank/DDBJ databases">
        <authorList>
            <person name="Formusa P.A."/>
            <person name="Habash M."/>
            <person name="Lee H."/>
            <person name="Trevors J.T."/>
        </authorList>
    </citation>
    <scope>NUCLEOTIDE SEQUENCE [LARGE SCALE GENOMIC DNA]</scope>
    <source>
        <strain evidence="6 7">PD30</strain>
    </source>
</reference>
<dbReference type="Gene3D" id="1.10.10.10">
    <property type="entry name" value="Winged helix-like DNA-binding domain superfamily/Winged helix DNA-binding domain"/>
    <property type="match status" value="1"/>
</dbReference>
<dbReference type="InterPro" id="IPR005119">
    <property type="entry name" value="LysR_subst-bd"/>
</dbReference>
<keyword evidence="2" id="KW-0805">Transcription regulation</keyword>
<dbReference type="GO" id="GO:0032993">
    <property type="term" value="C:protein-DNA complex"/>
    <property type="evidence" value="ECO:0007669"/>
    <property type="project" value="TreeGrafter"/>
</dbReference>
<evidence type="ECO:0000313" key="7">
    <source>
        <dbReference type="Proteomes" id="UP000026739"/>
    </source>
</evidence>
<evidence type="ECO:0000259" key="5">
    <source>
        <dbReference type="PROSITE" id="PS50931"/>
    </source>
</evidence>
<dbReference type="CDD" id="cd08412">
    <property type="entry name" value="PBP2_PAO1_like"/>
    <property type="match status" value="1"/>
</dbReference>
<sequence length="336" mass="37350">MLHSAVQPITALQKNGYTLKQIYKNRPPGTFSMMTLRQIRHFIAVAETGSISAAAQTAFISQSTLTLAIQQLEQEIGVGLFNRHAKGMTLTHQGHQFLRQAHLILATVDNAKRSLQQSTDQVAGQLIIGVTSLVAGYYLADLLTRFQRAYPNVEIRVMEDERPYIEHLLVSGEIDVGVLILSNLEDRHALQTEVLTHSPHRLWLPAQHPLLEHDSINLADVAREPLIQLNVDEMDRNAQRMWTAASLQPRITLRTASTEAVRSLVAAGLGVSIQPDMTYRPWSLEGDIIEARPIADLSQTLDVGLAWRRGTARPALVDPFLTVAREQPHGGRKPSI</sequence>
<comment type="similarity">
    <text evidence="1">Belongs to the LysR transcriptional regulatory family.</text>
</comment>
<keyword evidence="3" id="KW-0238">DNA-binding</keyword>
<dbReference type="FunFam" id="1.10.10.10:FF:000001">
    <property type="entry name" value="LysR family transcriptional regulator"/>
    <property type="match status" value="1"/>
</dbReference>
<dbReference type="InterPro" id="IPR036388">
    <property type="entry name" value="WH-like_DNA-bd_sf"/>
</dbReference>
<evidence type="ECO:0000256" key="3">
    <source>
        <dbReference type="ARBA" id="ARBA00023125"/>
    </source>
</evidence>
<dbReference type="GO" id="GO:0003700">
    <property type="term" value="F:DNA-binding transcription factor activity"/>
    <property type="evidence" value="ECO:0007669"/>
    <property type="project" value="InterPro"/>
</dbReference>
<dbReference type="Proteomes" id="UP000026739">
    <property type="component" value="Unassembled WGS sequence"/>
</dbReference>
<dbReference type="GO" id="GO:0003677">
    <property type="term" value="F:DNA binding"/>
    <property type="evidence" value="ECO:0007669"/>
    <property type="project" value="UniProtKB-KW"/>
</dbReference>
<dbReference type="InterPro" id="IPR036390">
    <property type="entry name" value="WH_DNA-bd_sf"/>
</dbReference>
<accession>A0A059L5B8</accession>
<dbReference type="PANTHER" id="PTHR30346">
    <property type="entry name" value="TRANSCRIPTIONAL DUAL REGULATOR HCAR-RELATED"/>
    <property type="match status" value="1"/>
</dbReference>
<evidence type="ECO:0000256" key="1">
    <source>
        <dbReference type="ARBA" id="ARBA00009437"/>
    </source>
</evidence>
<feature type="domain" description="HTH lysR-type" evidence="5">
    <location>
        <begin position="34"/>
        <end position="91"/>
    </location>
</feature>
<evidence type="ECO:0000313" key="6">
    <source>
        <dbReference type="EMBL" id="KDD69164.1"/>
    </source>
</evidence>
<dbReference type="PROSITE" id="PS50931">
    <property type="entry name" value="HTH_LYSR"/>
    <property type="match status" value="1"/>
</dbReference>
<evidence type="ECO:0000256" key="4">
    <source>
        <dbReference type="ARBA" id="ARBA00023163"/>
    </source>
</evidence>
<proteinExistence type="inferred from homology"/>
<dbReference type="PRINTS" id="PR00039">
    <property type="entry name" value="HTHLYSR"/>
</dbReference>
<dbReference type="PANTHER" id="PTHR30346:SF0">
    <property type="entry name" value="HCA OPERON TRANSCRIPTIONAL ACTIVATOR HCAR"/>
    <property type="match status" value="1"/>
</dbReference>
<organism evidence="6 7">
    <name type="scientific">Pseudomonas mandelii PD30</name>
    <dbReference type="NCBI Taxonomy" id="1419583"/>
    <lineage>
        <taxon>Bacteria</taxon>
        <taxon>Pseudomonadati</taxon>
        <taxon>Pseudomonadota</taxon>
        <taxon>Gammaproteobacteria</taxon>
        <taxon>Pseudomonadales</taxon>
        <taxon>Pseudomonadaceae</taxon>
        <taxon>Pseudomonas</taxon>
    </lineage>
</organism>
<dbReference type="Pfam" id="PF00126">
    <property type="entry name" value="HTH_1"/>
    <property type="match status" value="1"/>
</dbReference>